<accession>A0A024FXE3</accession>
<comment type="caution">
    <text evidence="1">The sequence shown here is derived from an EMBL/GenBank/DDBJ whole genome shotgun (WGS) entry which is preliminary data.</text>
</comment>
<sequence length="53" mass="5839">MTILTCVDALTCAQIIKFEISIPTESLALCEIAHTMKKIKIDTRLMDAGSRIS</sequence>
<evidence type="ECO:0000313" key="1">
    <source>
        <dbReference type="EMBL" id="CCI11562.1"/>
    </source>
</evidence>
<protein>
    <submittedName>
        <fullName evidence="1">Uncharacterized protein</fullName>
    </submittedName>
</protein>
<gene>
    <name evidence="1" type="ORF">BN9_131210</name>
</gene>
<dbReference type="Proteomes" id="UP000053237">
    <property type="component" value="Unassembled WGS sequence"/>
</dbReference>
<evidence type="ECO:0000313" key="2">
    <source>
        <dbReference type="Proteomes" id="UP000053237"/>
    </source>
</evidence>
<name>A0A024FXE3_9STRA</name>
<organism evidence="1 2">
    <name type="scientific">Albugo candida</name>
    <dbReference type="NCBI Taxonomy" id="65357"/>
    <lineage>
        <taxon>Eukaryota</taxon>
        <taxon>Sar</taxon>
        <taxon>Stramenopiles</taxon>
        <taxon>Oomycota</taxon>
        <taxon>Peronosporomycetes</taxon>
        <taxon>Albuginales</taxon>
        <taxon>Albuginaceae</taxon>
        <taxon>Albugo</taxon>
    </lineage>
</organism>
<keyword evidence="2" id="KW-1185">Reference proteome</keyword>
<proteinExistence type="predicted"/>
<reference evidence="1 2" key="1">
    <citation type="submission" date="2012-05" db="EMBL/GenBank/DDBJ databases">
        <title>Recombination and specialization in a pathogen metapopulation.</title>
        <authorList>
            <person name="Gardiner A."/>
            <person name="Kemen E."/>
            <person name="Schultz-Larsen T."/>
            <person name="MacLean D."/>
            <person name="Van Oosterhout C."/>
            <person name="Jones J.D.G."/>
        </authorList>
    </citation>
    <scope>NUCLEOTIDE SEQUENCE [LARGE SCALE GENOMIC DNA]</scope>
    <source>
        <strain evidence="1 2">Ac Nc2</strain>
    </source>
</reference>
<dbReference type="AlphaFoldDB" id="A0A024FXE3"/>
<dbReference type="InParanoid" id="A0A024FXE3"/>
<dbReference type="EMBL" id="CAIX01001233">
    <property type="protein sequence ID" value="CCI11562.1"/>
    <property type="molecule type" value="Genomic_DNA"/>
</dbReference>